<proteinExistence type="predicted"/>
<protein>
    <submittedName>
        <fullName evidence="1">DUF2711 family protein</fullName>
    </submittedName>
</protein>
<keyword evidence="2" id="KW-1185">Reference proteome</keyword>
<sequence>MFSNIGVTAMNPSLFYLNHFLSLNQVRNLTGRKFLRTRNWGNIGDIIIKNECFPVKWQKVKEDVGFSDFKEINDALTGAIDYPENRIKLNTYIETQEMLYPEEDVFSFFQVEDILNSLKFLGYKNLIIGPEFPETETTRASDEITIYSTDTDPSNLLYSKNIYTSDRKILFTTAFDLHYGFICSDREIIEKLVHKFQFEGFFCDQNTMTWWARINSKVEKME</sequence>
<dbReference type="EMBL" id="VTWT01000001">
    <property type="protein sequence ID" value="KAA9346011.1"/>
    <property type="molecule type" value="Genomic_DNA"/>
</dbReference>
<dbReference type="InterPro" id="IPR024250">
    <property type="entry name" value="DUF2711"/>
</dbReference>
<comment type="caution">
    <text evidence="1">The sequence shown here is derived from an EMBL/GenBank/DDBJ whole genome shotgun (WGS) entry which is preliminary data.</text>
</comment>
<evidence type="ECO:0000313" key="1">
    <source>
        <dbReference type="EMBL" id="KAA9346011.1"/>
    </source>
</evidence>
<dbReference type="Pfam" id="PF10924">
    <property type="entry name" value="DUF2711"/>
    <property type="match status" value="1"/>
</dbReference>
<dbReference type="RefSeq" id="WP_150902154.1">
    <property type="nucleotide sequence ID" value="NZ_VTWT01000001.1"/>
</dbReference>
<gene>
    <name evidence="1" type="ORF">F0P94_02725</name>
</gene>
<accession>A0A5N1J519</accession>
<name>A0A5N1J519_9BACT</name>
<reference evidence="1 2" key="1">
    <citation type="submission" date="2019-09" db="EMBL/GenBank/DDBJ databases">
        <title>Genome sequence of Adhaeribacter sp. M2.</title>
        <authorList>
            <person name="Srinivasan S."/>
        </authorList>
    </citation>
    <scope>NUCLEOTIDE SEQUENCE [LARGE SCALE GENOMIC DNA]</scope>
    <source>
        <strain evidence="1 2">M2</strain>
    </source>
</reference>
<organism evidence="1 2">
    <name type="scientific">Adhaeribacter soli</name>
    <dbReference type="NCBI Taxonomy" id="2607655"/>
    <lineage>
        <taxon>Bacteria</taxon>
        <taxon>Pseudomonadati</taxon>
        <taxon>Bacteroidota</taxon>
        <taxon>Cytophagia</taxon>
        <taxon>Cytophagales</taxon>
        <taxon>Hymenobacteraceae</taxon>
        <taxon>Adhaeribacter</taxon>
    </lineage>
</organism>
<dbReference type="AlphaFoldDB" id="A0A5N1J519"/>
<evidence type="ECO:0000313" key="2">
    <source>
        <dbReference type="Proteomes" id="UP000326570"/>
    </source>
</evidence>
<dbReference type="Proteomes" id="UP000326570">
    <property type="component" value="Unassembled WGS sequence"/>
</dbReference>